<dbReference type="CDD" id="cd09272">
    <property type="entry name" value="RNase_HI_RT_Ty1"/>
    <property type="match status" value="1"/>
</dbReference>
<protein>
    <recommendedName>
        <fullName evidence="1">Reverse transcriptase Ty1/copia-type domain-containing protein</fullName>
    </recommendedName>
</protein>
<dbReference type="Pfam" id="PF07727">
    <property type="entry name" value="RVT_2"/>
    <property type="match status" value="1"/>
</dbReference>
<evidence type="ECO:0000313" key="3">
    <source>
        <dbReference type="Proteomes" id="UP000629468"/>
    </source>
</evidence>
<sequence>MTSAVTELSKHFKLRDLGSTTLLLGIQVKQDRSHHTISLSQEHYIKELLERFNMDDANPLFTPLALGSELSDIVPSLNEQAEMKSVPYLNAVGALQYLATMTRPDIAYAVSYLGRFNSNPAPAHWLAVKHLFRDSEELFTTYSDASHGACKATGRAMGGYVTLVSGAAVGWSSKRQPFVTLSSTEAEFVAAVEAGKEIKWTRNILTEFGFSPTLPSTLFVDNKSGISVAKNPEHHGRMKHLDLRFYWLREAVEEGLIDPLYVSTHEQVADILTKAVAKKVVEFAVPLLGLE</sequence>
<dbReference type="PANTHER" id="PTHR11439">
    <property type="entry name" value="GAG-POL-RELATED RETROTRANSPOSON"/>
    <property type="match status" value="1"/>
</dbReference>
<name>A0A8H7F4Y2_AGABI</name>
<evidence type="ECO:0000313" key="2">
    <source>
        <dbReference type="EMBL" id="KAF7776754.1"/>
    </source>
</evidence>
<dbReference type="PANTHER" id="PTHR11439:SF467">
    <property type="entry name" value="INTEGRASE CATALYTIC DOMAIN-CONTAINING PROTEIN"/>
    <property type="match status" value="1"/>
</dbReference>
<gene>
    <name evidence="2" type="ORF">Agabi119p4_5147</name>
</gene>
<organism evidence="2 3">
    <name type="scientific">Agaricus bisporus var. burnettii</name>
    <dbReference type="NCBI Taxonomy" id="192524"/>
    <lineage>
        <taxon>Eukaryota</taxon>
        <taxon>Fungi</taxon>
        <taxon>Dikarya</taxon>
        <taxon>Basidiomycota</taxon>
        <taxon>Agaricomycotina</taxon>
        <taxon>Agaricomycetes</taxon>
        <taxon>Agaricomycetidae</taxon>
        <taxon>Agaricales</taxon>
        <taxon>Agaricineae</taxon>
        <taxon>Agaricaceae</taxon>
        <taxon>Agaricus</taxon>
    </lineage>
</organism>
<dbReference type="EMBL" id="JABXXO010000006">
    <property type="protein sequence ID" value="KAF7776754.1"/>
    <property type="molecule type" value="Genomic_DNA"/>
</dbReference>
<dbReference type="Proteomes" id="UP000629468">
    <property type="component" value="Unassembled WGS sequence"/>
</dbReference>
<dbReference type="InterPro" id="IPR013103">
    <property type="entry name" value="RVT_2"/>
</dbReference>
<feature type="domain" description="Reverse transcriptase Ty1/copia-type" evidence="1">
    <location>
        <begin position="6"/>
        <end position="64"/>
    </location>
</feature>
<reference evidence="2 3" key="1">
    <citation type="journal article" name="Sci. Rep.">
        <title>Telomere-to-telomere assembled and centromere annotated genomes of the two main subspecies of the button mushroom Agaricus bisporus reveal especially polymorphic chromosome ends.</title>
        <authorList>
            <person name="Sonnenberg A.S.M."/>
            <person name="Sedaghat-Telgerd N."/>
            <person name="Lavrijssen B."/>
            <person name="Ohm R.A."/>
            <person name="Hendrickx P.M."/>
            <person name="Scholtmeijer K."/>
            <person name="Baars J.J.P."/>
            <person name="van Peer A."/>
        </authorList>
    </citation>
    <scope>NUCLEOTIDE SEQUENCE [LARGE SCALE GENOMIC DNA]</scope>
    <source>
        <strain evidence="2 3">H119_p4</strain>
    </source>
</reference>
<comment type="caution">
    <text evidence="2">The sequence shown here is derived from an EMBL/GenBank/DDBJ whole genome shotgun (WGS) entry which is preliminary data.</text>
</comment>
<accession>A0A8H7F4Y2</accession>
<evidence type="ECO:0000259" key="1">
    <source>
        <dbReference type="Pfam" id="PF07727"/>
    </source>
</evidence>
<proteinExistence type="predicted"/>
<dbReference type="AlphaFoldDB" id="A0A8H7F4Y2"/>